<reference evidence="4 5" key="1">
    <citation type="submission" date="2018-08" db="EMBL/GenBank/DDBJ databases">
        <title>Mucilaginibacter sp. MYSH2.</title>
        <authorList>
            <person name="Seo T."/>
        </authorList>
    </citation>
    <scope>NUCLEOTIDE SEQUENCE [LARGE SCALE GENOMIC DNA]</scope>
    <source>
        <strain evidence="4 5">MYSH2</strain>
    </source>
</reference>
<dbReference type="Proteomes" id="UP000264217">
    <property type="component" value="Unassembled WGS sequence"/>
</dbReference>
<accession>A0A372NRN5</accession>
<name>A0A372NRN5_9SPHI</name>
<feature type="modified residue" description="4-aspartylphosphate" evidence="2">
    <location>
        <position position="62"/>
    </location>
</feature>
<gene>
    <name evidence="4" type="ORF">D0C36_20440</name>
</gene>
<dbReference type="PROSITE" id="PS50110">
    <property type="entry name" value="RESPONSE_REGULATORY"/>
    <property type="match status" value="1"/>
</dbReference>
<proteinExistence type="predicted"/>
<keyword evidence="1 2" id="KW-0597">Phosphoprotein</keyword>
<dbReference type="InterPro" id="IPR001789">
    <property type="entry name" value="Sig_transdc_resp-reg_receiver"/>
</dbReference>
<dbReference type="Pfam" id="PF00072">
    <property type="entry name" value="Response_reg"/>
    <property type="match status" value="1"/>
</dbReference>
<dbReference type="InterPro" id="IPR011006">
    <property type="entry name" value="CheY-like_superfamily"/>
</dbReference>
<organism evidence="4 5">
    <name type="scientific">Mucilaginibacter conchicola</name>
    <dbReference type="NCBI Taxonomy" id="2303333"/>
    <lineage>
        <taxon>Bacteria</taxon>
        <taxon>Pseudomonadati</taxon>
        <taxon>Bacteroidota</taxon>
        <taxon>Sphingobacteriia</taxon>
        <taxon>Sphingobacteriales</taxon>
        <taxon>Sphingobacteriaceae</taxon>
        <taxon>Mucilaginibacter</taxon>
    </lineage>
</organism>
<dbReference type="GO" id="GO:0000160">
    <property type="term" value="P:phosphorelay signal transduction system"/>
    <property type="evidence" value="ECO:0007669"/>
    <property type="project" value="InterPro"/>
</dbReference>
<feature type="domain" description="Response regulatory" evidence="3">
    <location>
        <begin position="13"/>
        <end position="127"/>
    </location>
</feature>
<dbReference type="SMART" id="SM00448">
    <property type="entry name" value="REC"/>
    <property type="match status" value="1"/>
</dbReference>
<protein>
    <submittedName>
        <fullName evidence="4">Response regulator</fullName>
    </submittedName>
</protein>
<dbReference type="InterPro" id="IPR050595">
    <property type="entry name" value="Bact_response_regulator"/>
</dbReference>
<dbReference type="SUPFAM" id="SSF52172">
    <property type="entry name" value="CheY-like"/>
    <property type="match status" value="1"/>
</dbReference>
<evidence type="ECO:0000313" key="4">
    <source>
        <dbReference type="EMBL" id="RFZ91300.1"/>
    </source>
</evidence>
<sequence length="131" mass="14386">MAGNRELNMETKHILLVEDNGDITELLRTLFENNGYRFTALAEADDIVSTVRELRPDLIITDYILEGINGGEYCSALKRGTDTAHLPVIILSGYGKLLGSLGDYGADRIIEKPFDNDELISAVSSLLAVSR</sequence>
<comment type="caution">
    <text evidence="4">The sequence shown here is derived from an EMBL/GenBank/DDBJ whole genome shotgun (WGS) entry which is preliminary data.</text>
</comment>
<dbReference type="Gene3D" id="3.40.50.2300">
    <property type="match status" value="1"/>
</dbReference>
<evidence type="ECO:0000256" key="1">
    <source>
        <dbReference type="ARBA" id="ARBA00022553"/>
    </source>
</evidence>
<evidence type="ECO:0000259" key="3">
    <source>
        <dbReference type="PROSITE" id="PS50110"/>
    </source>
</evidence>
<evidence type="ECO:0000256" key="2">
    <source>
        <dbReference type="PROSITE-ProRule" id="PRU00169"/>
    </source>
</evidence>
<dbReference type="AlphaFoldDB" id="A0A372NRN5"/>
<dbReference type="PANTHER" id="PTHR44591:SF3">
    <property type="entry name" value="RESPONSE REGULATORY DOMAIN-CONTAINING PROTEIN"/>
    <property type="match status" value="1"/>
</dbReference>
<keyword evidence="5" id="KW-1185">Reference proteome</keyword>
<evidence type="ECO:0000313" key="5">
    <source>
        <dbReference type="Proteomes" id="UP000264217"/>
    </source>
</evidence>
<dbReference type="PANTHER" id="PTHR44591">
    <property type="entry name" value="STRESS RESPONSE REGULATOR PROTEIN 1"/>
    <property type="match status" value="1"/>
</dbReference>
<dbReference type="EMBL" id="QWDC01000003">
    <property type="protein sequence ID" value="RFZ91300.1"/>
    <property type="molecule type" value="Genomic_DNA"/>
</dbReference>